<dbReference type="Proteomes" id="UP001304769">
    <property type="component" value="Unassembled WGS sequence"/>
</dbReference>
<sequence length="109" mass="12733">MRAADFYAALGIDRAATQEEIRRAFRRLVRDLHPDGPAGRGADPERLHEVLEAYSVLSHADRRAVYDKALRRAEATSPLWVEFPRPSRPGWYVFDDPEMLRTLFHRWFP</sequence>
<dbReference type="CDD" id="cd06257">
    <property type="entry name" value="DnaJ"/>
    <property type="match status" value="1"/>
</dbReference>
<dbReference type="SUPFAM" id="SSF46565">
    <property type="entry name" value="Chaperone J-domain"/>
    <property type="match status" value="1"/>
</dbReference>
<dbReference type="SMART" id="SM00271">
    <property type="entry name" value="DnaJ"/>
    <property type="match status" value="1"/>
</dbReference>
<gene>
    <name evidence="2" type="ORF">SPF06_13475</name>
</gene>
<feature type="domain" description="J" evidence="1">
    <location>
        <begin position="5"/>
        <end position="70"/>
    </location>
</feature>
<dbReference type="Pfam" id="PF00226">
    <property type="entry name" value="DnaJ"/>
    <property type="match status" value="1"/>
</dbReference>
<name>A0ABU5T7T6_9MICC</name>
<evidence type="ECO:0000313" key="3">
    <source>
        <dbReference type="Proteomes" id="UP001304769"/>
    </source>
</evidence>
<dbReference type="PANTHER" id="PTHR44825:SF1">
    <property type="entry name" value="DNAJ HOMOLOG SUBFAMILY C MEMBER 4"/>
    <property type="match status" value="1"/>
</dbReference>
<dbReference type="PRINTS" id="PR00625">
    <property type="entry name" value="JDOMAIN"/>
</dbReference>
<dbReference type="PANTHER" id="PTHR44825">
    <property type="match status" value="1"/>
</dbReference>
<proteinExistence type="predicted"/>
<comment type="caution">
    <text evidence="2">The sequence shown here is derived from an EMBL/GenBank/DDBJ whole genome shotgun (WGS) entry which is preliminary data.</text>
</comment>
<dbReference type="InterPro" id="IPR052763">
    <property type="entry name" value="DnaJ_C4"/>
</dbReference>
<keyword evidence="3" id="KW-1185">Reference proteome</keyword>
<dbReference type="InterPro" id="IPR001623">
    <property type="entry name" value="DnaJ_domain"/>
</dbReference>
<dbReference type="RefSeq" id="WP_323279618.1">
    <property type="nucleotide sequence ID" value="NZ_JAYGGQ010000010.1"/>
</dbReference>
<evidence type="ECO:0000259" key="1">
    <source>
        <dbReference type="PROSITE" id="PS50076"/>
    </source>
</evidence>
<dbReference type="InterPro" id="IPR036869">
    <property type="entry name" value="J_dom_sf"/>
</dbReference>
<reference evidence="2 3" key="1">
    <citation type="submission" date="2023-12" db="EMBL/GenBank/DDBJ databases">
        <title>Sinomonas terricola sp. nov, isolated from litchi orchard soil in Guangdong, PR China.</title>
        <authorList>
            <person name="Jiaxin W."/>
            <person name="Yang Z."/>
            <person name="Honghui Z."/>
        </authorList>
    </citation>
    <scope>NUCLEOTIDE SEQUENCE [LARGE SCALE GENOMIC DNA]</scope>
    <source>
        <strain evidence="2 3">JGH33</strain>
    </source>
</reference>
<dbReference type="PROSITE" id="PS50076">
    <property type="entry name" value="DNAJ_2"/>
    <property type="match status" value="1"/>
</dbReference>
<evidence type="ECO:0000313" key="2">
    <source>
        <dbReference type="EMBL" id="MEA5455739.1"/>
    </source>
</evidence>
<dbReference type="Gene3D" id="1.10.287.110">
    <property type="entry name" value="DnaJ domain"/>
    <property type="match status" value="1"/>
</dbReference>
<protein>
    <submittedName>
        <fullName evidence="2">DnaJ domain-containing protein</fullName>
    </submittedName>
</protein>
<dbReference type="EMBL" id="JAYGGQ010000010">
    <property type="protein sequence ID" value="MEA5455739.1"/>
    <property type="molecule type" value="Genomic_DNA"/>
</dbReference>
<organism evidence="2 3">
    <name type="scientific">Sinomonas terricola</name>
    <dbReference type="NCBI Taxonomy" id="3110330"/>
    <lineage>
        <taxon>Bacteria</taxon>
        <taxon>Bacillati</taxon>
        <taxon>Actinomycetota</taxon>
        <taxon>Actinomycetes</taxon>
        <taxon>Micrococcales</taxon>
        <taxon>Micrococcaceae</taxon>
        <taxon>Sinomonas</taxon>
    </lineage>
</organism>
<accession>A0ABU5T7T6</accession>